<feature type="compositionally biased region" description="Basic and acidic residues" evidence="1">
    <location>
        <begin position="49"/>
        <end position="59"/>
    </location>
</feature>
<organism evidence="2 3">
    <name type="scientific">Sporolactobacillus inulinus</name>
    <dbReference type="NCBI Taxonomy" id="2078"/>
    <lineage>
        <taxon>Bacteria</taxon>
        <taxon>Bacillati</taxon>
        <taxon>Bacillota</taxon>
        <taxon>Bacilli</taxon>
        <taxon>Bacillales</taxon>
        <taxon>Sporolactobacillaceae</taxon>
        <taxon>Sporolactobacillus</taxon>
    </lineage>
</organism>
<accession>A0A4Y1ZIX8</accession>
<gene>
    <name evidence="2" type="ORF">NBRC111894_4710</name>
</gene>
<evidence type="ECO:0000313" key="3">
    <source>
        <dbReference type="Proteomes" id="UP000319716"/>
    </source>
</evidence>
<dbReference type="Proteomes" id="UP000319716">
    <property type="component" value="Unassembled WGS sequence"/>
</dbReference>
<name>A0A4Y1ZIX8_9BACL</name>
<sequence>MLWRLRDHALLMRASKTPQIPACLRRLAVPPRQASIRSVTRAQGNESKPYTEQKELSAN</sequence>
<comment type="caution">
    <text evidence="2">The sequence shown here is derived from an EMBL/GenBank/DDBJ whole genome shotgun (WGS) entry which is preliminary data.</text>
</comment>
<evidence type="ECO:0000313" key="2">
    <source>
        <dbReference type="EMBL" id="GAY79156.1"/>
    </source>
</evidence>
<dbReference type="AlphaFoldDB" id="A0A4Y1ZIX8"/>
<feature type="compositionally biased region" description="Polar residues" evidence="1">
    <location>
        <begin position="35"/>
        <end position="48"/>
    </location>
</feature>
<protein>
    <submittedName>
        <fullName evidence="2">Uncharacterized protein</fullName>
    </submittedName>
</protein>
<dbReference type="EMBL" id="BEXB01000111">
    <property type="protein sequence ID" value="GAY79156.1"/>
    <property type="molecule type" value="Genomic_DNA"/>
</dbReference>
<evidence type="ECO:0000256" key="1">
    <source>
        <dbReference type="SAM" id="MobiDB-lite"/>
    </source>
</evidence>
<feature type="region of interest" description="Disordered" evidence="1">
    <location>
        <begin position="34"/>
        <end position="59"/>
    </location>
</feature>
<reference evidence="2 3" key="1">
    <citation type="submission" date="2017-11" db="EMBL/GenBank/DDBJ databases">
        <title>Draft Genome Sequence of Sporolactobacillus inulinus NBRC 111894 Isolated from Koso, a Japanese Sugar-Vegetable Fermented Beverage.</title>
        <authorList>
            <person name="Chiou T.Y."/>
            <person name="Oshima K."/>
            <person name="Suda W."/>
            <person name="Hattori M."/>
            <person name="Takahashi T."/>
        </authorList>
    </citation>
    <scope>NUCLEOTIDE SEQUENCE [LARGE SCALE GENOMIC DNA]</scope>
    <source>
        <strain evidence="2 3">NBRC111894</strain>
    </source>
</reference>
<proteinExistence type="predicted"/>